<dbReference type="RefSeq" id="WP_301283185.1">
    <property type="nucleotide sequence ID" value="NZ_BAAAMO010000002.1"/>
</dbReference>
<dbReference type="InterPro" id="IPR019286">
    <property type="entry name" value="DUF2339_TM"/>
</dbReference>
<comment type="caution">
    <text evidence="3">The sequence shown here is derived from an EMBL/GenBank/DDBJ whole genome shotgun (WGS) entry which is preliminary data.</text>
</comment>
<accession>A0ABW3G559</accession>
<feature type="transmembrane region" description="Helical" evidence="2">
    <location>
        <begin position="161"/>
        <end position="178"/>
    </location>
</feature>
<feature type="compositionally biased region" description="Pro residues" evidence="1">
    <location>
        <begin position="47"/>
        <end position="113"/>
    </location>
</feature>
<reference evidence="4" key="1">
    <citation type="journal article" date="2019" name="Int. J. Syst. Evol. Microbiol.">
        <title>The Global Catalogue of Microorganisms (GCM) 10K type strain sequencing project: providing services to taxonomists for standard genome sequencing and annotation.</title>
        <authorList>
            <consortium name="The Broad Institute Genomics Platform"/>
            <consortium name="The Broad Institute Genome Sequencing Center for Infectious Disease"/>
            <person name="Wu L."/>
            <person name="Ma J."/>
        </authorList>
    </citation>
    <scope>NUCLEOTIDE SEQUENCE [LARGE SCALE GENOMIC DNA]</scope>
    <source>
        <strain evidence="4">CCUG 50873</strain>
    </source>
</reference>
<dbReference type="Pfam" id="PF10101">
    <property type="entry name" value="DUF2339"/>
    <property type="match status" value="2"/>
</dbReference>
<feature type="transmembrane region" description="Helical" evidence="2">
    <location>
        <begin position="317"/>
        <end position="338"/>
    </location>
</feature>
<organism evidence="3 4">
    <name type="scientific">Williamsia deligens</name>
    <dbReference type="NCBI Taxonomy" id="321325"/>
    <lineage>
        <taxon>Bacteria</taxon>
        <taxon>Bacillati</taxon>
        <taxon>Actinomycetota</taxon>
        <taxon>Actinomycetes</taxon>
        <taxon>Mycobacteriales</taxon>
        <taxon>Nocardiaceae</taxon>
        <taxon>Williamsia</taxon>
    </lineage>
</organism>
<feature type="transmembrane region" description="Helical" evidence="2">
    <location>
        <begin position="241"/>
        <end position="257"/>
    </location>
</feature>
<feature type="transmembrane region" description="Helical" evidence="2">
    <location>
        <begin position="187"/>
        <end position="207"/>
    </location>
</feature>
<gene>
    <name evidence="3" type="ORF">ACFQ04_05425</name>
</gene>
<protein>
    <submittedName>
        <fullName evidence="3">DUF2339 domain-containing protein</fullName>
    </submittedName>
</protein>
<feature type="transmembrane region" description="Helical" evidence="2">
    <location>
        <begin position="576"/>
        <end position="595"/>
    </location>
</feature>
<dbReference type="PANTHER" id="PTHR38434:SF1">
    <property type="entry name" value="BLL2549 PROTEIN"/>
    <property type="match status" value="1"/>
</dbReference>
<feature type="transmembrane region" description="Helical" evidence="2">
    <location>
        <begin position="450"/>
        <end position="470"/>
    </location>
</feature>
<feature type="region of interest" description="Disordered" evidence="1">
    <location>
        <begin position="44"/>
        <end position="117"/>
    </location>
</feature>
<feature type="transmembrane region" description="Helical" evidence="2">
    <location>
        <begin position="422"/>
        <end position="438"/>
    </location>
</feature>
<feature type="transmembrane region" description="Helical" evidence="2">
    <location>
        <begin position="127"/>
        <end position="149"/>
    </location>
</feature>
<keyword evidence="2" id="KW-0812">Transmembrane</keyword>
<feature type="transmembrane region" description="Helical" evidence="2">
    <location>
        <begin position="476"/>
        <end position="501"/>
    </location>
</feature>
<keyword evidence="4" id="KW-1185">Reference proteome</keyword>
<dbReference type="Proteomes" id="UP001597068">
    <property type="component" value="Unassembled WGS sequence"/>
</dbReference>
<feature type="transmembrane region" description="Helical" evidence="2">
    <location>
        <begin position="513"/>
        <end position="537"/>
    </location>
</feature>
<feature type="transmembrane region" description="Helical" evidence="2">
    <location>
        <begin position="607"/>
        <end position="625"/>
    </location>
</feature>
<feature type="transmembrane region" description="Helical" evidence="2">
    <location>
        <begin position="345"/>
        <end position="365"/>
    </location>
</feature>
<evidence type="ECO:0000256" key="2">
    <source>
        <dbReference type="SAM" id="Phobius"/>
    </source>
</evidence>
<evidence type="ECO:0000313" key="4">
    <source>
        <dbReference type="Proteomes" id="UP001597068"/>
    </source>
</evidence>
<feature type="transmembrane region" description="Helical" evidence="2">
    <location>
        <begin position="287"/>
        <end position="311"/>
    </location>
</feature>
<keyword evidence="2" id="KW-0472">Membrane</keyword>
<dbReference type="PANTHER" id="PTHR38434">
    <property type="entry name" value="BLL2549 PROTEIN"/>
    <property type="match status" value="1"/>
</dbReference>
<evidence type="ECO:0000313" key="3">
    <source>
        <dbReference type="EMBL" id="MFD0925173.1"/>
    </source>
</evidence>
<feature type="transmembrane region" description="Helical" evidence="2">
    <location>
        <begin position="213"/>
        <end position="234"/>
    </location>
</feature>
<feature type="transmembrane region" description="Helical" evidence="2">
    <location>
        <begin position="543"/>
        <end position="564"/>
    </location>
</feature>
<evidence type="ECO:0000256" key="1">
    <source>
        <dbReference type="SAM" id="MobiDB-lite"/>
    </source>
</evidence>
<dbReference type="EMBL" id="JBHTIL010000001">
    <property type="protein sequence ID" value="MFD0925173.1"/>
    <property type="molecule type" value="Genomic_DNA"/>
</dbReference>
<sequence>MTTPHPGAPGPDWTVLGRVSHDFGVLSRQMAQLATDLDAMHAAVRAPAPPPPPQPQYVAPPVPTPMAPPMAPPMSPRPPSPPQPPLPVWHPQAGPPPPPSGPRPAPRPAPPSPSWLRRAASATDGRLVGATLAVAGVGVTLVGVVLLLVLAAQAGILRPEVRVAAGAVFAVGLVALAARHRRRGGRVGAIALAATGVATAYLDVVAITRIYHWVPAAAGLTVAAVVAGAGLFLAHRWRSEHLGLTVLVPLIALAPFVTGGVDLLLVGFMLVLSAVTVPVVRDTGWMYLYVAGVAASALWTSVTVAAAVVSLGDIDGGLLTAGCGATAALCLAGTVLSVPRIGQPVVVALGSVAGCVPLIFCGVAVDRILAAAGLGALAAVLTVLVVAAPRIPGTTEVLRATWAVLAATAAVIAIPVGLGATTAVPSLIALALAVVVVGRGDRVVRAIGQVMTAVGALAFLGWSVPLHTLIEPVDVSVAQAISAAVAGGLLAVAAGACAWSVPRQAGPAPASAWPWVVAGVVALYGVTAASVTVGVAAGGTDRGFLAGHMVATILWAIAAGATLTLAGRMPAGPTRVVPIAAGMALTGAAIVKLITFDLATLDGAFRVGAFIVAGLILLAVGARYARTVTTSAS</sequence>
<proteinExistence type="predicted"/>
<feature type="transmembrane region" description="Helical" evidence="2">
    <location>
        <begin position="371"/>
        <end position="388"/>
    </location>
</feature>
<keyword evidence="2" id="KW-1133">Transmembrane helix</keyword>
<name>A0ABW3G559_9NOCA</name>